<evidence type="ECO:0008006" key="3">
    <source>
        <dbReference type="Google" id="ProtNLM"/>
    </source>
</evidence>
<protein>
    <recommendedName>
        <fullName evidence="3">DNA-binding protein</fullName>
    </recommendedName>
</protein>
<dbReference type="RefSeq" id="WP_301699205.1">
    <property type="nucleotide sequence ID" value="NZ_JAUJYW010000004.1"/>
</dbReference>
<dbReference type="EMBL" id="JAUJYW010000004">
    <property type="protein sequence ID" value="MDN8600164.1"/>
    <property type="molecule type" value="Genomic_DNA"/>
</dbReference>
<dbReference type="Proteomes" id="UP001174867">
    <property type="component" value="Unassembled WGS sequence"/>
</dbReference>
<reference evidence="1 2" key="1">
    <citation type="submission" date="2023-07" db="EMBL/GenBank/DDBJ databases">
        <title>Citrobacter selenititolerans sp. nov., isolated from seleniferous soil.</title>
        <authorList>
            <person name="Zhang S."/>
            <person name="Li K."/>
            <person name="Peng J."/>
            <person name="Wang H."/>
            <person name="Sun J."/>
            <person name="Guo Y."/>
        </authorList>
    </citation>
    <scope>NUCLEOTIDE SEQUENCE [LARGE SCALE GENOMIC DNA]</scope>
    <source>
        <strain evidence="1 2">S2-9</strain>
    </source>
</reference>
<evidence type="ECO:0000313" key="1">
    <source>
        <dbReference type="EMBL" id="MDN8600164.1"/>
    </source>
</evidence>
<accession>A0ABT8PUY5</accession>
<gene>
    <name evidence="1" type="ORF">Q0A17_12180</name>
</gene>
<sequence length="355" mass="40644">MMISFLSPRDTIQWFENIDRQLEILCFIISAEPMHRLTLNNLTQNYIDSDIALGSKVGFILFGGSDERKVVEVDTQRNGQFYLPGEFLHPNSLRYYARENQLTDRQFNLLTNSTVSAAIEWMDIFGIQRTSLPALCVLVKGSPPVVINLGKEFKESTVRKIFCKLADIAERDIQKSVGASFELESRLKEMLTANENFDLLEKTFIDHLEALCRRYKASSEDRALIAEFIANKHYSEAIFETTLKNCSFSSLDGFNANSTVKGARNKLTKLIFARDILTLDNNKKNEMQSLSDIVNNIKERRQETLNLVKELTHEGIESKVVDRESLWIIFDRYTARVEKIVSLLDKGGKLFGFIN</sequence>
<organism evidence="1 2">
    <name type="scientific">Citrobacter enshiensis</name>
    <dbReference type="NCBI Taxonomy" id="2971264"/>
    <lineage>
        <taxon>Bacteria</taxon>
        <taxon>Pseudomonadati</taxon>
        <taxon>Pseudomonadota</taxon>
        <taxon>Gammaproteobacteria</taxon>
        <taxon>Enterobacterales</taxon>
        <taxon>Enterobacteriaceae</taxon>
        <taxon>Citrobacter</taxon>
    </lineage>
</organism>
<proteinExistence type="predicted"/>
<comment type="caution">
    <text evidence="1">The sequence shown here is derived from an EMBL/GenBank/DDBJ whole genome shotgun (WGS) entry which is preliminary data.</text>
</comment>
<keyword evidence="2" id="KW-1185">Reference proteome</keyword>
<evidence type="ECO:0000313" key="2">
    <source>
        <dbReference type="Proteomes" id="UP001174867"/>
    </source>
</evidence>
<name>A0ABT8PUY5_9ENTR</name>